<protein>
    <submittedName>
        <fullName evidence="1">Uncharacterized protein</fullName>
    </submittedName>
</protein>
<name>A0AAV4CGH9_9GAST</name>
<accession>A0AAV4CGH9</accession>
<sequence>MIKGGYREEAEMWWNVCSPSITHWKSNRKPGTDGIRISRNAPLGLGRKGAEDLVARGYHARPLLCRVFSNEITVVRHAQEEGEKVKIYYRGLAIIVVDLTIKSLHLEF</sequence>
<reference evidence="1 2" key="1">
    <citation type="journal article" date="2021" name="Elife">
        <title>Chloroplast acquisition without the gene transfer in kleptoplastic sea slugs, Plakobranchus ocellatus.</title>
        <authorList>
            <person name="Maeda T."/>
            <person name="Takahashi S."/>
            <person name="Yoshida T."/>
            <person name="Shimamura S."/>
            <person name="Takaki Y."/>
            <person name="Nagai Y."/>
            <person name="Toyoda A."/>
            <person name="Suzuki Y."/>
            <person name="Arimoto A."/>
            <person name="Ishii H."/>
            <person name="Satoh N."/>
            <person name="Nishiyama T."/>
            <person name="Hasebe M."/>
            <person name="Maruyama T."/>
            <person name="Minagawa J."/>
            <person name="Obokata J."/>
            <person name="Shigenobu S."/>
        </authorList>
    </citation>
    <scope>NUCLEOTIDE SEQUENCE [LARGE SCALE GENOMIC DNA]</scope>
</reference>
<evidence type="ECO:0000313" key="1">
    <source>
        <dbReference type="EMBL" id="GFO31926.1"/>
    </source>
</evidence>
<dbReference type="AlphaFoldDB" id="A0AAV4CGH9"/>
<comment type="caution">
    <text evidence="1">The sequence shown here is derived from an EMBL/GenBank/DDBJ whole genome shotgun (WGS) entry which is preliminary data.</text>
</comment>
<dbReference type="Proteomes" id="UP000735302">
    <property type="component" value="Unassembled WGS sequence"/>
</dbReference>
<evidence type="ECO:0000313" key="2">
    <source>
        <dbReference type="Proteomes" id="UP000735302"/>
    </source>
</evidence>
<organism evidence="1 2">
    <name type="scientific">Plakobranchus ocellatus</name>
    <dbReference type="NCBI Taxonomy" id="259542"/>
    <lineage>
        <taxon>Eukaryota</taxon>
        <taxon>Metazoa</taxon>
        <taxon>Spiralia</taxon>
        <taxon>Lophotrochozoa</taxon>
        <taxon>Mollusca</taxon>
        <taxon>Gastropoda</taxon>
        <taxon>Heterobranchia</taxon>
        <taxon>Euthyneura</taxon>
        <taxon>Panpulmonata</taxon>
        <taxon>Sacoglossa</taxon>
        <taxon>Placobranchoidea</taxon>
        <taxon>Plakobranchidae</taxon>
        <taxon>Plakobranchus</taxon>
    </lineage>
</organism>
<dbReference type="EMBL" id="BLXT01006489">
    <property type="protein sequence ID" value="GFO31926.1"/>
    <property type="molecule type" value="Genomic_DNA"/>
</dbReference>
<proteinExistence type="predicted"/>
<gene>
    <name evidence="1" type="ORF">PoB_005843100</name>
</gene>
<keyword evidence="2" id="KW-1185">Reference proteome</keyword>